<organism evidence="1 2">
    <name type="scientific">Pelosinus fermentans B4</name>
    <dbReference type="NCBI Taxonomy" id="1149862"/>
    <lineage>
        <taxon>Bacteria</taxon>
        <taxon>Bacillati</taxon>
        <taxon>Bacillota</taxon>
        <taxon>Negativicutes</taxon>
        <taxon>Selenomonadales</taxon>
        <taxon>Sporomusaceae</taxon>
        <taxon>Pelosinus</taxon>
    </lineage>
</organism>
<dbReference type="AlphaFoldDB" id="I8RNP1"/>
<proteinExistence type="predicted"/>
<name>I8RNP1_9FIRM</name>
<dbReference type="EMBL" id="AKVJ01000004">
    <property type="protein sequence ID" value="EIW20725.1"/>
    <property type="molecule type" value="Genomic_DNA"/>
</dbReference>
<dbReference type="Proteomes" id="UP000004324">
    <property type="component" value="Unassembled WGS sequence"/>
</dbReference>
<evidence type="ECO:0000313" key="1">
    <source>
        <dbReference type="EMBL" id="EIW20725.1"/>
    </source>
</evidence>
<comment type="caution">
    <text evidence="1">The sequence shown here is derived from an EMBL/GenBank/DDBJ whole genome shotgun (WGS) entry which is preliminary data.</text>
</comment>
<protein>
    <recommendedName>
        <fullName evidence="3">Plasmid replication protein RepL domain-containing protein</fullName>
    </recommendedName>
</protein>
<dbReference type="OrthoDB" id="3034939at2"/>
<evidence type="ECO:0000313" key="2">
    <source>
        <dbReference type="Proteomes" id="UP000004324"/>
    </source>
</evidence>
<keyword evidence="2" id="KW-1185">Reference proteome</keyword>
<dbReference type="PATRIC" id="fig|1149862.3.peg.212"/>
<reference evidence="1 2" key="1">
    <citation type="journal article" date="2012" name="J. Bacteriol.">
        <title>Draft Genome Sequences for Two Metal-Reducing Pelosinus fermentans Strains Isolated from a Cr(VI)-Contaminated Site and for Type Strain R7.</title>
        <authorList>
            <person name="Brown S.D."/>
            <person name="Podar M."/>
            <person name="Klingeman D.M."/>
            <person name="Johnson C.M."/>
            <person name="Yang Z.K."/>
            <person name="Utturkar S.M."/>
            <person name="Land M.L."/>
            <person name="Mosher J.J."/>
            <person name="Hurt R.A.Jr."/>
            <person name="Phelps T.J."/>
            <person name="Palumbo A.V."/>
            <person name="Arkin A.P."/>
            <person name="Hazen T.C."/>
            <person name="Elias D.A."/>
        </authorList>
    </citation>
    <scope>NUCLEOTIDE SEQUENCE [LARGE SCALE GENOMIC DNA]</scope>
    <source>
        <strain evidence="1 2">B4</strain>
    </source>
</reference>
<evidence type="ECO:0008006" key="3">
    <source>
        <dbReference type="Google" id="ProtNLM"/>
    </source>
</evidence>
<dbReference type="RefSeq" id="WP_007930540.1">
    <property type="nucleotide sequence ID" value="NZ_AKVJ01000004.1"/>
</dbReference>
<sequence length="170" mass="19954">MYKETRYINNDGVPINRSIEHFTEAMTEEGYRFPSHKLGARLFDEISFPVGMSDNDIGKMTRLSKLMVGKTNILGYRKRREIVSYNAAELCDIIGLSPKRGMAFIRNMIKFRVIKKINDFYYVNPAYFMSTGQRLSLELFIHFQDELKSILPEWVITDFVMQAQVKKYKK</sequence>
<accession>I8RNP1</accession>
<gene>
    <name evidence="1" type="ORF">FB4_1937</name>
</gene>